<dbReference type="Pfam" id="PF14181">
    <property type="entry name" value="YqfQ"/>
    <property type="match status" value="1"/>
</dbReference>
<name>A0A3N5CAV5_9BACI</name>
<keyword evidence="3" id="KW-1185">Reference proteome</keyword>
<proteinExistence type="predicted"/>
<dbReference type="EMBL" id="RKRF01000007">
    <property type="protein sequence ID" value="RPF55825.1"/>
    <property type="molecule type" value="Genomic_DNA"/>
</dbReference>
<evidence type="ECO:0000313" key="3">
    <source>
        <dbReference type="Proteomes" id="UP000276443"/>
    </source>
</evidence>
<dbReference type="InterPro" id="IPR025571">
    <property type="entry name" value="YqfQ"/>
</dbReference>
<feature type="compositionally biased region" description="Basic and acidic residues" evidence="1">
    <location>
        <begin position="119"/>
        <end position="194"/>
    </location>
</feature>
<organism evidence="2 3">
    <name type="scientific">Aquisalibacillus elongatus</name>
    <dbReference type="NCBI Taxonomy" id="485577"/>
    <lineage>
        <taxon>Bacteria</taxon>
        <taxon>Bacillati</taxon>
        <taxon>Bacillota</taxon>
        <taxon>Bacilli</taxon>
        <taxon>Bacillales</taxon>
        <taxon>Bacillaceae</taxon>
        <taxon>Aquisalibacillus</taxon>
    </lineage>
</organism>
<accession>A0A3N5CAV5</accession>
<dbReference type="Proteomes" id="UP000276443">
    <property type="component" value="Unassembled WGS sequence"/>
</dbReference>
<dbReference type="AlphaFoldDB" id="A0A3N5CAV5"/>
<reference evidence="2 3" key="1">
    <citation type="submission" date="2018-11" db="EMBL/GenBank/DDBJ databases">
        <title>Genomic Encyclopedia of Type Strains, Phase IV (KMG-IV): sequencing the most valuable type-strain genomes for metagenomic binning, comparative biology and taxonomic classification.</title>
        <authorList>
            <person name="Goeker M."/>
        </authorList>
    </citation>
    <scope>NUCLEOTIDE SEQUENCE [LARGE SCALE GENOMIC DNA]</scope>
    <source>
        <strain evidence="2 3">DSM 18090</strain>
    </source>
</reference>
<comment type="caution">
    <text evidence="2">The sequence shown here is derived from an EMBL/GenBank/DDBJ whole genome shotgun (WGS) entry which is preliminary data.</text>
</comment>
<sequence length="194" mass="22929">MDPFGYRPPNDFWNQNHYYQQPFQFHAPQRGGLNIISKFLGKQPYNPYPQQFFGYGPATGGMASKYATLHETLNHVQKGLGIIQQVSPYIKQYGPFVKNLPMVVDMVKIMMENDDEVDSDTHEDEHHSDDEQMERYETNEEKQPRRSSPTKEEKRLERERRHSISRDTQHVKERKPTPSKKKSTDEFPRPKLYI</sequence>
<protein>
    <submittedName>
        <fullName evidence="2">YqfQ-like protein</fullName>
    </submittedName>
</protein>
<dbReference type="OrthoDB" id="2860117at2"/>
<dbReference type="RefSeq" id="WP_124219766.1">
    <property type="nucleotide sequence ID" value="NZ_RKRF01000007.1"/>
</dbReference>
<feature type="region of interest" description="Disordered" evidence="1">
    <location>
        <begin position="116"/>
        <end position="194"/>
    </location>
</feature>
<evidence type="ECO:0000313" key="2">
    <source>
        <dbReference type="EMBL" id="RPF55825.1"/>
    </source>
</evidence>
<gene>
    <name evidence="2" type="ORF">EDC24_0710</name>
</gene>
<evidence type="ECO:0000256" key="1">
    <source>
        <dbReference type="SAM" id="MobiDB-lite"/>
    </source>
</evidence>